<keyword evidence="3" id="KW-1185">Reference proteome</keyword>
<feature type="signal peptide" evidence="1">
    <location>
        <begin position="1"/>
        <end position="23"/>
    </location>
</feature>
<dbReference type="PANTHER" id="PTHR36302">
    <property type="entry name" value="BLR7088 PROTEIN"/>
    <property type="match status" value="1"/>
</dbReference>
<dbReference type="InterPro" id="IPR007410">
    <property type="entry name" value="LpqE-like"/>
</dbReference>
<dbReference type="InterPro" id="IPR058248">
    <property type="entry name" value="Lxx211020-like"/>
</dbReference>
<dbReference type="InterPro" id="IPR036182">
    <property type="entry name" value="PCuAC_sf"/>
</dbReference>
<sequence length="177" mass="18649">MTSIRTFLAAAAAALALAQPALAHDTHPEGIHIHDAYARVNGGMGKTGAVFFMIHNNTGKDLVITGVASDAAKVVELHTHVESADGVMQMNKIEGGVPLPQGEMHEFARGGDHIMLMGLTKDLKDGDKFAVTLTFDDGETGSFEAVVDNQRKAGASMDMDGMMMDGMDHSAMGHSSP</sequence>
<dbReference type="Gene3D" id="2.60.40.1890">
    <property type="entry name" value="PCu(A)C copper chaperone"/>
    <property type="match status" value="1"/>
</dbReference>
<proteinExistence type="predicted"/>
<dbReference type="RefSeq" id="WP_202661378.1">
    <property type="nucleotide sequence ID" value="NZ_JAESVP010000005.1"/>
</dbReference>
<feature type="chain" id="PRO_5035296636" evidence="1">
    <location>
        <begin position="24"/>
        <end position="177"/>
    </location>
</feature>
<gene>
    <name evidence="2" type="ORF">JI744_12375</name>
</gene>
<dbReference type="Pfam" id="PF04314">
    <property type="entry name" value="PCuAC"/>
    <property type="match status" value="1"/>
</dbReference>
<dbReference type="EMBL" id="JAESVP010000005">
    <property type="protein sequence ID" value="MBL4928904.1"/>
    <property type="molecule type" value="Genomic_DNA"/>
</dbReference>
<protein>
    <submittedName>
        <fullName evidence="2">Copper chaperone PCu(A)C</fullName>
    </submittedName>
</protein>
<dbReference type="AlphaFoldDB" id="A0A8J7MW16"/>
<dbReference type="PANTHER" id="PTHR36302:SF1">
    <property type="entry name" value="COPPER CHAPERONE PCU(A)C"/>
    <property type="match status" value="1"/>
</dbReference>
<evidence type="ECO:0000313" key="3">
    <source>
        <dbReference type="Proteomes" id="UP000619033"/>
    </source>
</evidence>
<keyword evidence="1" id="KW-0732">Signal</keyword>
<dbReference type="Proteomes" id="UP000619033">
    <property type="component" value="Unassembled WGS sequence"/>
</dbReference>
<evidence type="ECO:0000256" key="1">
    <source>
        <dbReference type="SAM" id="SignalP"/>
    </source>
</evidence>
<organism evidence="2 3">
    <name type="scientific">Fuscibacter oryzae</name>
    <dbReference type="NCBI Taxonomy" id="2803939"/>
    <lineage>
        <taxon>Bacteria</taxon>
        <taxon>Pseudomonadati</taxon>
        <taxon>Pseudomonadota</taxon>
        <taxon>Alphaproteobacteria</taxon>
        <taxon>Rhodobacterales</taxon>
        <taxon>Paracoccaceae</taxon>
        <taxon>Fuscibacter</taxon>
    </lineage>
</organism>
<reference evidence="2" key="1">
    <citation type="submission" date="2021-01" db="EMBL/GenBank/DDBJ databases">
        <title>Genome seq and assembly of Tabrizicola sp. KVB23.</title>
        <authorList>
            <person name="Chhetri G."/>
        </authorList>
    </citation>
    <scope>NUCLEOTIDE SEQUENCE</scope>
    <source>
        <strain evidence="2">KVB23</strain>
    </source>
</reference>
<comment type="caution">
    <text evidence="2">The sequence shown here is derived from an EMBL/GenBank/DDBJ whole genome shotgun (WGS) entry which is preliminary data.</text>
</comment>
<name>A0A8J7MW16_9RHOB</name>
<evidence type="ECO:0000313" key="2">
    <source>
        <dbReference type="EMBL" id="MBL4928904.1"/>
    </source>
</evidence>
<accession>A0A8J7MW16</accession>
<dbReference type="SUPFAM" id="SSF110087">
    <property type="entry name" value="DR1885-like metal-binding protein"/>
    <property type="match status" value="1"/>
</dbReference>